<comment type="caution">
    <text evidence="2">The sequence shown here is derived from an EMBL/GenBank/DDBJ whole genome shotgun (WGS) entry which is preliminary data.</text>
</comment>
<feature type="compositionally biased region" description="Low complexity" evidence="1">
    <location>
        <begin position="628"/>
        <end position="647"/>
    </location>
</feature>
<feature type="compositionally biased region" description="Polar residues" evidence="1">
    <location>
        <begin position="368"/>
        <end position="377"/>
    </location>
</feature>
<evidence type="ECO:0000313" key="2">
    <source>
        <dbReference type="EMBL" id="KAF7307304.1"/>
    </source>
</evidence>
<evidence type="ECO:0000313" key="3">
    <source>
        <dbReference type="Proteomes" id="UP000636479"/>
    </source>
</evidence>
<proteinExistence type="predicted"/>
<feature type="region of interest" description="Disordered" evidence="1">
    <location>
        <begin position="360"/>
        <end position="516"/>
    </location>
</feature>
<reference evidence="2" key="1">
    <citation type="submission" date="2020-05" db="EMBL/GenBank/DDBJ databases">
        <title>Mycena genomes resolve the evolution of fungal bioluminescence.</title>
        <authorList>
            <person name="Tsai I.J."/>
        </authorList>
    </citation>
    <scope>NUCLEOTIDE SEQUENCE</scope>
    <source>
        <strain evidence="2">171206Taipei</strain>
    </source>
</reference>
<feature type="region of interest" description="Disordered" evidence="1">
    <location>
        <begin position="625"/>
        <end position="678"/>
    </location>
</feature>
<protein>
    <submittedName>
        <fullName evidence="2">Uncharacterized protein</fullName>
    </submittedName>
</protein>
<gene>
    <name evidence="2" type="ORF">MIND_00524400</name>
</gene>
<dbReference type="GeneID" id="59344547"/>
<dbReference type="EMBL" id="JACAZF010000004">
    <property type="protein sequence ID" value="KAF7307304.1"/>
    <property type="molecule type" value="Genomic_DNA"/>
</dbReference>
<feature type="region of interest" description="Disordered" evidence="1">
    <location>
        <begin position="721"/>
        <end position="744"/>
    </location>
</feature>
<accession>A0A8H6W670</accession>
<sequence>MSVDTRAPKSLVISPNLDALLEHEDRVRRIRHAHSASSSIGSSTAPFGAGLPPPPRRGFSSPLSPTYSLRRDEAEDEESLDGNVESVVNPYINPAPRFDDDLPRTPISPPPRTSSMYVKLEPVRGRPRTPTSPITTRAEDRSSVSSSRRVASSTPTSPIATSSQHDRSPASSSSGRGTSTHDSRHSLPSLSLRSKQDSSNSSTSHHRRTRSRSRGKLVKPPPEPSSPLSSPMPTHSPTRSISSAHESFIDFDVASPIAESPSTAPPPLVSLPPSLPPPPTIGKPPIPTTPKPDFSRRRRHASPSTVVRAHSRQNSPNSPPPSLPLRAIPPDTMPPTTNFLNPTERAQLIRKSKKLTQVFGQTPGAGEANTTENSSFLDVSPVGTGKSRHRPAASMNMVGQMPASARPRQPLPWPAPDKTIYMDANGRRHSAPERDDLSVSDAPSSPLSFMDLSVSSPSSHSDEDTERETELGPDDSVSVISVAGASKAVRRKSSMTPSFADSLSPEAQAEEDRRRKRDKLAKLHRFLGSRVPANLVLGPGYNIEPAVVGIDGTLSPLSATEFGSDTLKKGWVKRRRSSSAAVLAATWASDWDRMKENLNDKEKAIIMDETLMVDMEVFGVAPPQDLYRASTPTPPGARTAPASPTATQQRNVNQSSYRRSASGKSSSRRPRTGDSGEHLLADVEPVAGTSFVYNHYQHSLNSLHDILDRNDQESLAELHQYLHDDEEQPATPTTAKSERRRSLPVLLPRSSVSSLASIASDATTTTASPDALATEFQLRRRRAAKLTQFFGVDYRELIDDVLESIEAGLDAERSRGSLNAGEAEALLQKLRTLKTRR</sequence>
<feature type="compositionally biased region" description="Acidic residues" evidence="1">
    <location>
        <begin position="463"/>
        <end position="473"/>
    </location>
</feature>
<keyword evidence="3" id="KW-1185">Reference proteome</keyword>
<feature type="compositionally biased region" description="Low complexity" evidence="1">
    <location>
        <begin position="655"/>
        <end position="665"/>
    </location>
</feature>
<feature type="region of interest" description="Disordered" evidence="1">
    <location>
        <begin position="32"/>
        <end position="341"/>
    </location>
</feature>
<dbReference type="OrthoDB" id="354769at2759"/>
<feature type="compositionally biased region" description="Basic residues" evidence="1">
    <location>
        <begin position="204"/>
        <end position="217"/>
    </location>
</feature>
<organism evidence="2 3">
    <name type="scientific">Mycena indigotica</name>
    <dbReference type="NCBI Taxonomy" id="2126181"/>
    <lineage>
        <taxon>Eukaryota</taxon>
        <taxon>Fungi</taxon>
        <taxon>Dikarya</taxon>
        <taxon>Basidiomycota</taxon>
        <taxon>Agaricomycotina</taxon>
        <taxon>Agaricomycetes</taxon>
        <taxon>Agaricomycetidae</taxon>
        <taxon>Agaricales</taxon>
        <taxon>Marasmiineae</taxon>
        <taxon>Mycenaceae</taxon>
        <taxon>Mycena</taxon>
    </lineage>
</organism>
<dbReference type="RefSeq" id="XP_037222323.1">
    <property type="nucleotide sequence ID" value="XM_037362031.1"/>
</dbReference>
<feature type="compositionally biased region" description="Low complexity" evidence="1">
    <location>
        <begin position="186"/>
        <end position="203"/>
    </location>
</feature>
<feature type="compositionally biased region" description="Low complexity" evidence="1">
    <location>
        <begin position="143"/>
        <end position="178"/>
    </location>
</feature>
<dbReference type="AlphaFoldDB" id="A0A8H6W670"/>
<name>A0A8H6W670_9AGAR</name>
<feature type="compositionally biased region" description="Pro residues" evidence="1">
    <location>
        <begin position="263"/>
        <end position="290"/>
    </location>
</feature>
<feature type="compositionally biased region" description="Low complexity" evidence="1">
    <location>
        <begin position="226"/>
        <end position="237"/>
    </location>
</feature>
<dbReference type="Proteomes" id="UP000636479">
    <property type="component" value="Unassembled WGS sequence"/>
</dbReference>
<evidence type="ECO:0000256" key="1">
    <source>
        <dbReference type="SAM" id="MobiDB-lite"/>
    </source>
</evidence>